<gene>
    <name evidence="1" type="ORF">METZ01_LOCUS320487</name>
</gene>
<protein>
    <submittedName>
        <fullName evidence="1">Uncharacterized protein</fullName>
    </submittedName>
</protein>
<feature type="non-terminal residue" evidence="1">
    <location>
        <position position="1"/>
    </location>
</feature>
<sequence length="304" mass="34368">DEFGNYRPELKVEGLLQQDKPEDSIIRIIRTDTITNTDVYNGIDDDGDGDIDEYDETLPLIQDTTAIVKVTNLNSGEESEFQYIATANSFVIREDEDSNDREGEDSNDVIPYGGYKPKSNSFQIEIYAQYQIEIYSRAFDKTITGVTTVYPPVEFINIDTLSTFDNDYITLKSDDEKAIFWQSDLNVTSYFITVEVSEQIHEDSPEFEFVDSFSSSRDNDLTEEHKDVSIGKENFQVSQQADAGTVLKITVEALSPEYGRYIFSSLPLNDTQRSNLRDQDGKPVMGAFGATAAKSMHIAFEESR</sequence>
<name>A0A382P2P6_9ZZZZ</name>
<proteinExistence type="predicted"/>
<reference evidence="1" key="1">
    <citation type="submission" date="2018-05" db="EMBL/GenBank/DDBJ databases">
        <authorList>
            <person name="Lanie J.A."/>
            <person name="Ng W.-L."/>
            <person name="Kazmierczak K.M."/>
            <person name="Andrzejewski T.M."/>
            <person name="Davidsen T.M."/>
            <person name="Wayne K.J."/>
            <person name="Tettelin H."/>
            <person name="Glass J.I."/>
            <person name="Rusch D."/>
            <person name="Podicherti R."/>
            <person name="Tsui H.-C.T."/>
            <person name="Winkler M.E."/>
        </authorList>
    </citation>
    <scope>NUCLEOTIDE SEQUENCE</scope>
</reference>
<evidence type="ECO:0000313" key="1">
    <source>
        <dbReference type="EMBL" id="SVC67633.1"/>
    </source>
</evidence>
<accession>A0A382P2P6</accession>
<dbReference type="AlphaFoldDB" id="A0A382P2P6"/>
<organism evidence="1">
    <name type="scientific">marine metagenome</name>
    <dbReference type="NCBI Taxonomy" id="408172"/>
    <lineage>
        <taxon>unclassified sequences</taxon>
        <taxon>metagenomes</taxon>
        <taxon>ecological metagenomes</taxon>
    </lineage>
</organism>
<dbReference type="EMBL" id="UINC01104467">
    <property type="protein sequence ID" value="SVC67633.1"/>
    <property type="molecule type" value="Genomic_DNA"/>
</dbReference>